<dbReference type="RefSeq" id="WP_055680906.1">
    <property type="nucleotide sequence ID" value="NZ_CXPG01000009.1"/>
</dbReference>
<dbReference type="CDD" id="cd00371">
    <property type="entry name" value="HMA"/>
    <property type="match status" value="1"/>
</dbReference>
<dbReference type="InterPro" id="IPR006121">
    <property type="entry name" value="HMA_dom"/>
</dbReference>
<organism evidence="3 4">
    <name type="scientific">Jannaschia rubra</name>
    <dbReference type="NCBI Taxonomy" id="282197"/>
    <lineage>
        <taxon>Bacteria</taxon>
        <taxon>Pseudomonadati</taxon>
        <taxon>Pseudomonadota</taxon>
        <taxon>Alphaproteobacteria</taxon>
        <taxon>Rhodobacterales</taxon>
        <taxon>Roseobacteraceae</taxon>
        <taxon>Jannaschia</taxon>
    </lineage>
</organism>
<protein>
    <submittedName>
        <fullName evidence="3">Copper chaperone CopZ</fullName>
    </submittedName>
</protein>
<evidence type="ECO:0000256" key="1">
    <source>
        <dbReference type="ARBA" id="ARBA00022723"/>
    </source>
</evidence>
<feature type="domain" description="HMA" evidence="2">
    <location>
        <begin position="1"/>
        <end position="62"/>
    </location>
</feature>
<dbReference type="PROSITE" id="PS01047">
    <property type="entry name" value="HMA_1"/>
    <property type="match status" value="1"/>
</dbReference>
<dbReference type="InterPro" id="IPR036163">
    <property type="entry name" value="HMA_dom_sf"/>
</dbReference>
<sequence>MRLNVENMTCGHCRAAVEKAIASVDPRAKVVVDLPGRTVDVESDAGKEQLLRALRDEGYEARPI</sequence>
<accession>A0A0M6XMR3</accession>
<dbReference type="InterPro" id="IPR017969">
    <property type="entry name" value="Heavy-metal-associated_CS"/>
</dbReference>
<dbReference type="PROSITE" id="PS50846">
    <property type="entry name" value="HMA_2"/>
    <property type="match status" value="1"/>
</dbReference>
<keyword evidence="1" id="KW-0479">Metal-binding</keyword>
<dbReference type="Gene3D" id="3.30.70.100">
    <property type="match status" value="1"/>
</dbReference>
<dbReference type="EMBL" id="CXPG01000009">
    <property type="protein sequence ID" value="CTQ31415.1"/>
    <property type="molecule type" value="Genomic_DNA"/>
</dbReference>
<gene>
    <name evidence="3" type="primary">copZ</name>
    <name evidence="3" type="ORF">JAN5088_00172</name>
</gene>
<dbReference type="GO" id="GO:0046872">
    <property type="term" value="F:metal ion binding"/>
    <property type="evidence" value="ECO:0007669"/>
    <property type="project" value="UniProtKB-KW"/>
</dbReference>
<keyword evidence="4" id="KW-1185">Reference proteome</keyword>
<dbReference type="OrthoDB" id="9801832at2"/>
<proteinExistence type="predicted"/>
<evidence type="ECO:0000259" key="2">
    <source>
        <dbReference type="PROSITE" id="PS50846"/>
    </source>
</evidence>
<name>A0A0M6XMR3_9RHOB</name>
<dbReference type="Pfam" id="PF00403">
    <property type="entry name" value="HMA"/>
    <property type="match status" value="1"/>
</dbReference>
<reference evidence="3 4" key="1">
    <citation type="submission" date="2015-07" db="EMBL/GenBank/DDBJ databases">
        <authorList>
            <person name="Noorani M."/>
        </authorList>
    </citation>
    <scope>NUCLEOTIDE SEQUENCE [LARGE SCALE GENOMIC DNA]</scope>
    <source>
        <strain evidence="3 4">CECT 5088</strain>
    </source>
</reference>
<dbReference type="AlphaFoldDB" id="A0A0M6XMR3"/>
<dbReference type="STRING" id="282197.SAMN04488517_101245"/>
<dbReference type="Proteomes" id="UP000048908">
    <property type="component" value="Unassembled WGS sequence"/>
</dbReference>
<evidence type="ECO:0000313" key="4">
    <source>
        <dbReference type="Proteomes" id="UP000048908"/>
    </source>
</evidence>
<dbReference type="SUPFAM" id="SSF55008">
    <property type="entry name" value="HMA, heavy metal-associated domain"/>
    <property type="match status" value="1"/>
</dbReference>
<evidence type="ECO:0000313" key="3">
    <source>
        <dbReference type="EMBL" id="CTQ31415.1"/>
    </source>
</evidence>